<accession>A0A0V1DU01</accession>
<evidence type="ECO:0008006" key="3">
    <source>
        <dbReference type="Google" id="ProtNLM"/>
    </source>
</evidence>
<evidence type="ECO:0000313" key="2">
    <source>
        <dbReference type="Proteomes" id="UP000054632"/>
    </source>
</evidence>
<name>A0A0V1DU01_TRIPS</name>
<proteinExistence type="predicted"/>
<comment type="caution">
    <text evidence="1">The sequence shown here is derived from an EMBL/GenBank/DDBJ whole genome shotgun (WGS) entry which is preliminary data.</text>
</comment>
<organism evidence="1 2">
    <name type="scientific">Trichinella pseudospiralis</name>
    <name type="common">Parasitic roundworm</name>
    <dbReference type="NCBI Taxonomy" id="6337"/>
    <lineage>
        <taxon>Eukaryota</taxon>
        <taxon>Metazoa</taxon>
        <taxon>Ecdysozoa</taxon>
        <taxon>Nematoda</taxon>
        <taxon>Enoplea</taxon>
        <taxon>Dorylaimia</taxon>
        <taxon>Trichinellida</taxon>
        <taxon>Trichinellidae</taxon>
        <taxon>Trichinella</taxon>
    </lineage>
</organism>
<reference evidence="1 2" key="1">
    <citation type="submission" date="2015-01" db="EMBL/GenBank/DDBJ databases">
        <title>Evolution of Trichinella species and genotypes.</title>
        <authorList>
            <person name="Korhonen P.K."/>
            <person name="Edoardo P."/>
            <person name="Giuseppe L.R."/>
            <person name="Gasser R.B."/>
        </authorList>
    </citation>
    <scope>NUCLEOTIDE SEQUENCE [LARGE SCALE GENOMIC DNA]</scope>
    <source>
        <strain evidence="1">ISS13</strain>
    </source>
</reference>
<evidence type="ECO:0000313" key="1">
    <source>
        <dbReference type="EMBL" id="KRY65021.1"/>
    </source>
</evidence>
<protein>
    <recommendedName>
        <fullName evidence="3">DUF4371 domain-containing protein</fullName>
    </recommendedName>
</protein>
<dbReference type="Proteomes" id="UP000054632">
    <property type="component" value="Unassembled WGS sequence"/>
</dbReference>
<sequence>MASDVEKTLVSELEHCNVKCILDEILFASYHKGDAKSVTIFQCLGNYLKEHNVPLRNITAVASDGAPAMISHYRGFTTLFKEAVPEGM</sequence>
<dbReference type="AlphaFoldDB" id="A0A0V1DU01"/>
<gene>
    <name evidence="1" type="ORF">T4A_8790</name>
</gene>
<dbReference type="EMBL" id="JYDR01000238">
    <property type="protein sequence ID" value="KRY65021.1"/>
    <property type="molecule type" value="Genomic_DNA"/>
</dbReference>